<evidence type="ECO:0000313" key="3">
    <source>
        <dbReference type="Proteomes" id="UP000010473"/>
    </source>
</evidence>
<dbReference type="KEGG" id="scs:Sta7437_0549"/>
<dbReference type="AlphaFoldDB" id="K9XQ32"/>
<accession>K9XQ32</accession>
<protein>
    <recommendedName>
        <fullName evidence="1">Putative restriction endonuclease domain-containing protein</fullName>
    </recommendedName>
</protein>
<organism evidence="2 3">
    <name type="scientific">Stanieria cyanosphaera (strain ATCC 29371 / PCC 7437)</name>
    <dbReference type="NCBI Taxonomy" id="111780"/>
    <lineage>
        <taxon>Bacteria</taxon>
        <taxon>Bacillati</taxon>
        <taxon>Cyanobacteriota</taxon>
        <taxon>Cyanophyceae</taxon>
        <taxon>Pleurocapsales</taxon>
        <taxon>Dermocarpellaceae</taxon>
        <taxon>Stanieria</taxon>
    </lineage>
</organism>
<dbReference type="Pfam" id="PF05685">
    <property type="entry name" value="Uma2"/>
    <property type="match status" value="1"/>
</dbReference>
<evidence type="ECO:0000313" key="2">
    <source>
        <dbReference type="EMBL" id="AFZ34151.1"/>
    </source>
</evidence>
<dbReference type="PANTHER" id="PTHR47152">
    <property type="entry name" value="SLR2084 PROTEIN-RELATED"/>
    <property type="match status" value="1"/>
</dbReference>
<dbReference type="SUPFAM" id="SSF52980">
    <property type="entry name" value="Restriction endonuclease-like"/>
    <property type="match status" value="1"/>
</dbReference>
<dbReference type="EMBL" id="CP003653">
    <property type="protein sequence ID" value="AFZ34151.1"/>
    <property type="molecule type" value="Genomic_DNA"/>
</dbReference>
<dbReference type="InterPro" id="IPR011335">
    <property type="entry name" value="Restrct_endonuc-II-like"/>
</dbReference>
<gene>
    <name evidence="2" type="ordered locus">Sta7437_0549</name>
</gene>
<proteinExistence type="predicted"/>
<dbReference type="Proteomes" id="UP000010473">
    <property type="component" value="Chromosome"/>
</dbReference>
<evidence type="ECO:0000259" key="1">
    <source>
        <dbReference type="Pfam" id="PF05685"/>
    </source>
</evidence>
<dbReference type="Gene3D" id="3.90.1570.10">
    <property type="entry name" value="tt1808, chain A"/>
    <property type="match status" value="1"/>
</dbReference>
<dbReference type="eggNOG" id="COG4636">
    <property type="taxonomic scope" value="Bacteria"/>
</dbReference>
<dbReference type="CDD" id="cd06260">
    <property type="entry name" value="DUF820-like"/>
    <property type="match status" value="1"/>
</dbReference>
<keyword evidence="3" id="KW-1185">Reference proteome</keyword>
<reference evidence="3" key="1">
    <citation type="journal article" date="2013" name="Proc. Natl. Acad. Sci. U.S.A.">
        <title>Improving the coverage of the cyanobacterial phylum using diversity-driven genome sequencing.</title>
        <authorList>
            <person name="Shih P.M."/>
            <person name="Wu D."/>
            <person name="Latifi A."/>
            <person name="Axen S.D."/>
            <person name="Fewer D.P."/>
            <person name="Talla E."/>
            <person name="Calteau A."/>
            <person name="Cai F."/>
            <person name="Tandeau de Marsac N."/>
            <person name="Rippka R."/>
            <person name="Herdman M."/>
            <person name="Sivonen K."/>
            <person name="Coursin T."/>
            <person name="Laurent T."/>
            <person name="Goodwin L."/>
            <person name="Nolan M."/>
            <person name="Davenport K.W."/>
            <person name="Han C.S."/>
            <person name="Rubin E.M."/>
            <person name="Eisen J.A."/>
            <person name="Woyke T."/>
            <person name="Gugger M."/>
            <person name="Kerfeld C.A."/>
        </authorList>
    </citation>
    <scope>NUCLEOTIDE SEQUENCE [LARGE SCALE GENOMIC DNA]</scope>
    <source>
        <strain evidence="3">ATCC 29371 / PCC 7437</strain>
    </source>
</reference>
<name>K9XQ32_STAC7</name>
<feature type="domain" description="Putative restriction endonuclease" evidence="1">
    <location>
        <begin position="29"/>
        <end position="175"/>
    </location>
</feature>
<sequence>MTQLKFVDFIERDNLQQKDKLFICSNTSWDDYEAILQQKANSSAYRISFFNGVLKIMSPSRNHEIIKDFIYLLIVAYCDAIELDYYPLGSTTLKQKDKSVGKEPDTSFCFNNLKQIPDLAVEIIFSSGSIEDLEKYQSLGVKEVWFWINNRLEIYVLVDDSYQKQNNSDNLADLDVKLLNKYVSQVLTGNPRILKKAFLQEIS</sequence>
<dbReference type="PANTHER" id="PTHR47152:SF4">
    <property type="entry name" value="SLR0445 PROTEIN"/>
    <property type="match status" value="1"/>
</dbReference>
<dbReference type="InterPro" id="IPR008538">
    <property type="entry name" value="Uma2"/>
</dbReference>
<dbReference type="HOGENOM" id="CLU_098557_1_0_3"/>
<dbReference type="STRING" id="111780.Sta7437_0549"/>
<dbReference type="RefSeq" id="WP_015191824.1">
    <property type="nucleotide sequence ID" value="NC_019748.1"/>
</dbReference>
<dbReference type="InterPro" id="IPR012296">
    <property type="entry name" value="Nuclease_put_TT1808"/>
</dbReference>